<keyword evidence="1" id="KW-0812">Transmembrane</keyword>
<dbReference type="AlphaFoldDB" id="A0A4R2SPJ9"/>
<sequence length="126" mass="14839">MGYQIKLSNKLYFPLLLSMAVGSVYSVYLGNKLQNDMKKNKDEVFFILKQEFGDVIRLEDLSRDEGYAFLYFSKGINNNYRDKLISIGYTENNDIFCYKGSSLKIMENEMLLFRYKYPSKICQINE</sequence>
<keyword evidence="1" id="KW-0472">Membrane</keyword>
<accession>A0A4R2SPJ9</accession>
<evidence type="ECO:0000313" key="3">
    <source>
        <dbReference type="Proteomes" id="UP000295763"/>
    </source>
</evidence>
<reference evidence="2 3" key="1">
    <citation type="submission" date="2019-03" db="EMBL/GenBank/DDBJ databases">
        <title>Genomic Encyclopedia of Type Strains, Phase IV (KMG-IV): sequencing the most valuable type-strain genomes for metagenomic binning, comparative biology and taxonomic classification.</title>
        <authorList>
            <person name="Goeker M."/>
        </authorList>
    </citation>
    <scope>NUCLEOTIDE SEQUENCE [LARGE SCALE GENOMIC DNA]</scope>
    <source>
        <strain evidence="2 3">DSM 28404</strain>
    </source>
</reference>
<evidence type="ECO:0000256" key="1">
    <source>
        <dbReference type="SAM" id="Phobius"/>
    </source>
</evidence>
<keyword evidence="3" id="KW-1185">Reference proteome</keyword>
<dbReference type="Proteomes" id="UP000295763">
    <property type="component" value="Unassembled WGS sequence"/>
</dbReference>
<organism evidence="2 3">
    <name type="scientific">Cricetibacter osteomyelitidis</name>
    <dbReference type="NCBI Taxonomy" id="1521931"/>
    <lineage>
        <taxon>Bacteria</taxon>
        <taxon>Pseudomonadati</taxon>
        <taxon>Pseudomonadota</taxon>
        <taxon>Gammaproteobacteria</taxon>
        <taxon>Pasteurellales</taxon>
        <taxon>Pasteurellaceae</taxon>
        <taxon>Cricetibacter</taxon>
    </lineage>
</organism>
<feature type="transmembrane region" description="Helical" evidence="1">
    <location>
        <begin position="12"/>
        <end position="31"/>
    </location>
</feature>
<comment type="caution">
    <text evidence="2">The sequence shown here is derived from an EMBL/GenBank/DDBJ whole genome shotgun (WGS) entry which is preliminary data.</text>
</comment>
<proteinExistence type="predicted"/>
<name>A0A4R2SPJ9_9PAST</name>
<gene>
    <name evidence="2" type="ORF">EDC44_12822</name>
</gene>
<keyword evidence="1" id="KW-1133">Transmembrane helix</keyword>
<dbReference type="RefSeq" id="WP_131978629.1">
    <property type="nucleotide sequence ID" value="NZ_SLYB01000028.1"/>
</dbReference>
<protein>
    <submittedName>
        <fullName evidence="2">Uncharacterized protein</fullName>
    </submittedName>
</protein>
<dbReference type="EMBL" id="SLYB01000028">
    <property type="protein sequence ID" value="TCP92069.1"/>
    <property type="molecule type" value="Genomic_DNA"/>
</dbReference>
<evidence type="ECO:0000313" key="2">
    <source>
        <dbReference type="EMBL" id="TCP92069.1"/>
    </source>
</evidence>